<dbReference type="InterPro" id="IPR008979">
    <property type="entry name" value="Galactose-bd-like_sf"/>
</dbReference>
<evidence type="ECO:0000313" key="4">
    <source>
        <dbReference type="Proteomes" id="UP000198921"/>
    </source>
</evidence>
<dbReference type="InterPro" id="IPR000383">
    <property type="entry name" value="Xaa-Pro-like_dom"/>
</dbReference>
<evidence type="ECO:0000256" key="1">
    <source>
        <dbReference type="ARBA" id="ARBA00022801"/>
    </source>
</evidence>
<dbReference type="Gene3D" id="3.40.50.1820">
    <property type="entry name" value="alpha/beta hydrolase"/>
    <property type="match status" value="1"/>
</dbReference>
<protein>
    <recommendedName>
        <fullName evidence="2">Xaa-Pro dipeptidyl-peptidase C-terminal domain-containing protein</fullName>
    </recommendedName>
</protein>
<organism evidence="3 4">
    <name type="scientific">Geodermatophilus africanus</name>
    <dbReference type="NCBI Taxonomy" id="1137993"/>
    <lineage>
        <taxon>Bacteria</taxon>
        <taxon>Bacillati</taxon>
        <taxon>Actinomycetota</taxon>
        <taxon>Actinomycetes</taxon>
        <taxon>Geodermatophilales</taxon>
        <taxon>Geodermatophilaceae</taxon>
        <taxon>Geodermatophilus</taxon>
    </lineage>
</organism>
<dbReference type="Pfam" id="PF02129">
    <property type="entry name" value="Peptidase_S15"/>
    <property type="match status" value="1"/>
</dbReference>
<dbReference type="RefSeq" id="WP_211517038.1">
    <property type="nucleotide sequence ID" value="NZ_FNOT01000003.1"/>
</dbReference>
<evidence type="ECO:0000259" key="2">
    <source>
        <dbReference type="SMART" id="SM00939"/>
    </source>
</evidence>
<dbReference type="Pfam" id="PF08530">
    <property type="entry name" value="PepX_C"/>
    <property type="match status" value="1"/>
</dbReference>
<dbReference type="SUPFAM" id="SSF53474">
    <property type="entry name" value="alpha/beta-Hydrolases"/>
    <property type="match status" value="1"/>
</dbReference>
<dbReference type="Proteomes" id="UP000198921">
    <property type="component" value="Unassembled WGS sequence"/>
</dbReference>
<evidence type="ECO:0000313" key="3">
    <source>
        <dbReference type="EMBL" id="SDX83454.1"/>
    </source>
</evidence>
<reference evidence="4" key="1">
    <citation type="submission" date="2016-10" db="EMBL/GenBank/DDBJ databases">
        <authorList>
            <person name="Varghese N."/>
            <person name="Submissions S."/>
        </authorList>
    </citation>
    <scope>NUCLEOTIDE SEQUENCE [LARGE SCALE GENOMIC DNA]</scope>
    <source>
        <strain evidence="4">DSM 45422</strain>
    </source>
</reference>
<dbReference type="SMART" id="SM00939">
    <property type="entry name" value="PepX_C"/>
    <property type="match status" value="1"/>
</dbReference>
<dbReference type="Gene3D" id="2.60.120.260">
    <property type="entry name" value="Galactose-binding domain-like"/>
    <property type="match status" value="1"/>
</dbReference>
<dbReference type="AlphaFoldDB" id="A0A1H3EZX2"/>
<gene>
    <name evidence="3" type="ORF">SAMN05660209_01411</name>
</gene>
<dbReference type="EMBL" id="FNOT01000003">
    <property type="protein sequence ID" value="SDX83454.1"/>
    <property type="molecule type" value="Genomic_DNA"/>
</dbReference>
<dbReference type="InterPro" id="IPR050585">
    <property type="entry name" value="Xaa-Pro_dipeptidyl-ppase/CocE"/>
</dbReference>
<dbReference type="NCBIfam" id="TIGR00976">
    <property type="entry name" value="CocE_NonD"/>
    <property type="match status" value="1"/>
</dbReference>
<keyword evidence="4" id="KW-1185">Reference proteome</keyword>
<keyword evidence="1" id="KW-0378">Hydrolase</keyword>
<dbReference type="PANTHER" id="PTHR43056:SF10">
    <property type="entry name" value="COCE_NOND FAMILY, PUTATIVE (AFU_ORTHOLOGUE AFUA_7G00600)-RELATED"/>
    <property type="match status" value="1"/>
</dbReference>
<dbReference type="STRING" id="1137993.SAMN05660209_01411"/>
<dbReference type="GO" id="GO:0008239">
    <property type="term" value="F:dipeptidyl-peptidase activity"/>
    <property type="evidence" value="ECO:0007669"/>
    <property type="project" value="InterPro"/>
</dbReference>
<dbReference type="PANTHER" id="PTHR43056">
    <property type="entry name" value="PEPTIDASE S9 PROLYL OLIGOPEPTIDASE"/>
    <property type="match status" value="1"/>
</dbReference>
<sequence length="587" mass="65987">MALTETPGAHHRETTPEDIFIEWDVPIEMDDGLLLRADVYRPAKEGRFPVLITYGPYGKGLPFQQGYTTSWEIMARNHPDVTAGSTNRFQNWEVVDPEKWVPRDYVCIRVDSRGAGRSPGKMDLWSARETRDFHDCIEWAGTLPYSNGKVGLDGISYYAMNQWQVAALQPPHLAAICVWEGGSDWYRDMSHHGGILCTFIANWIPMQVTTVQYGRGEDGPRDPNSGLLVCGDEKLSKEELAENLTDLDEQYQQHPLDDEVYRERTPDFSKITVPLLSTGNWGGQGLHLRGNVEGYGRSASSQKWLEMHGLEHWSHFYTDYGRELQLRFFDHFLKGEDNGWADQPPVQLNIRHVDSTFVVRQEQSWPLERTEWTRLYLDADAGTLSAEPPSAAASVGYDTTGDGATFSFGPFPEQTEITGPLAAKLFVESSTADADLFLVVRVFSPEGEEVVFHGALDPHTPVAQGWLRASHRKLDPELSQPYRPYHTHDEIQPLEPGTVYELDVEIWPTCLVIPAGYTLQLDVRGRDYVYPGPAEHLSNMKNPMTGCGPFVHDDPVDRPAELFEGTVTVHTGGERQSHLLLPIIPGA</sequence>
<dbReference type="InterPro" id="IPR013736">
    <property type="entry name" value="Xaa-Pro_dipept_C"/>
</dbReference>
<accession>A0A1H3EZX2</accession>
<proteinExistence type="predicted"/>
<feature type="domain" description="Xaa-Pro dipeptidyl-peptidase C-terminal" evidence="2">
    <location>
        <begin position="326"/>
        <end position="580"/>
    </location>
</feature>
<dbReference type="InterPro" id="IPR005674">
    <property type="entry name" value="CocE/Ser_esterase"/>
</dbReference>
<dbReference type="Gene3D" id="1.10.3020.20">
    <property type="match status" value="1"/>
</dbReference>
<dbReference type="InterPro" id="IPR029058">
    <property type="entry name" value="AB_hydrolase_fold"/>
</dbReference>
<dbReference type="SUPFAM" id="SSF49785">
    <property type="entry name" value="Galactose-binding domain-like"/>
    <property type="match status" value="1"/>
</dbReference>
<name>A0A1H3EZX2_9ACTN</name>